<organism evidence="1 2">
    <name type="scientific">Eucalyptus globulus</name>
    <name type="common">Tasmanian blue gum</name>
    <dbReference type="NCBI Taxonomy" id="34317"/>
    <lineage>
        <taxon>Eukaryota</taxon>
        <taxon>Viridiplantae</taxon>
        <taxon>Streptophyta</taxon>
        <taxon>Embryophyta</taxon>
        <taxon>Tracheophyta</taxon>
        <taxon>Spermatophyta</taxon>
        <taxon>Magnoliopsida</taxon>
        <taxon>eudicotyledons</taxon>
        <taxon>Gunneridae</taxon>
        <taxon>Pentapetalae</taxon>
        <taxon>rosids</taxon>
        <taxon>malvids</taxon>
        <taxon>Myrtales</taxon>
        <taxon>Myrtaceae</taxon>
        <taxon>Myrtoideae</taxon>
        <taxon>Eucalypteae</taxon>
        <taxon>Eucalyptus</taxon>
    </lineage>
</organism>
<evidence type="ECO:0000313" key="2">
    <source>
        <dbReference type="Proteomes" id="UP001634007"/>
    </source>
</evidence>
<name>A0ABD3KLH4_EUCGL</name>
<reference evidence="1 2" key="1">
    <citation type="submission" date="2024-11" db="EMBL/GenBank/DDBJ databases">
        <title>Chromosome-level genome assembly of Eucalyptus globulus Labill. provides insights into its genome evolution.</title>
        <authorList>
            <person name="Li X."/>
        </authorList>
    </citation>
    <scope>NUCLEOTIDE SEQUENCE [LARGE SCALE GENOMIC DNA]</scope>
    <source>
        <strain evidence="1">CL2024</strain>
        <tissue evidence="1">Fresh tender leaves</tissue>
    </source>
</reference>
<proteinExistence type="predicted"/>
<accession>A0ABD3KLH4</accession>
<dbReference type="EMBL" id="JBJKBG010000005">
    <property type="protein sequence ID" value="KAL3739169.1"/>
    <property type="molecule type" value="Genomic_DNA"/>
</dbReference>
<dbReference type="AlphaFoldDB" id="A0ABD3KLH4"/>
<keyword evidence="2" id="KW-1185">Reference proteome</keyword>
<evidence type="ECO:0000313" key="1">
    <source>
        <dbReference type="EMBL" id="KAL3739169.1"/>
    </source>
</evidence>
<sequence>MEEAIRSRFFSVLWRDGAARVFSFDDDKKLRWRRFSEIGRSRASRQHLRQQRSSFTARPAGADIEMLRTTTIHRASYVFDSGSLGAILGTSWCRASIRKRVCGVVFLLELGPK</sequence>
<gene>
    <name evidence="1" type="ORF">ACJRO7_020551</name>
</gene>
<dbReference type="Proteomes" id="UP001634007">
    <property type="component" value="Unassembled WGS sequence"/>
</dbReference>
<protein>
    <submittedName>
        <fullName evidence="1">Uncharacterized protein</fullName>
    </submittedName>
</protein>
<comment type="caution">
    <text evidence="1">The sequence shown here is derived from an EMBL/GenBank/DDBJ whole genome shotgun (WGS) entry which is preliminary data.</text>
</comment>